<sequence>MSNDDRHPRSYSEDDNYFDQNNNNFNPTNDPITGVHNAEAEINNRSDDVEFSSDAATFNPDELDEEKMKKEDKESHYEEHVDAGWGWIALAVSLLSFFVWTLLFAVVGVVMGIYAKRRGANTLGNIAIGLAIAAVAIRMFLFPVI</sequence>
<reference evidence="4" key="1">
    <citation type="journal article" date="2019" name="Int. J. Syst. Evol. Microbiol.">
        <title>The Global Catalogue of Microorganisms (GCM) 10K type strain sequencing project: providing services to taxonomists for standard genome sequencing and annotation.</title>
        <authorList>
            <consortium name="The Broad Institute Genomics Platform"/>
            <consortium name="The Broad Institute Genome Sequencing Center for Infectious Disease"/>
            <person name="Wu L."/>
            <person name="Ma J."/>
        </authorList>
    </citation>
    <scope>NUCLEOTIDE SEQUENCE [LARGE SCALE GENOMIC DNA]</scope>
    <source>
        <strain evidence="4">JCM 14193</strain>
    </source>
</reference>
<dbReference type="PANTHER" id="PTHR40040:SF1">
    <property type="entry name" value="MEMBRANE PROTEIN"/>
    <property type="match status" value="1"/>
</dbReference>
<evidence type="ECO:0000256" key="1">
    <source>
        <dbReference type="SAM" id="MobiDB-lite"/>
    </source>
</evidence>
<dbReference type="RefSeq" id="WP_343782310.1">
    <property type="nucleotide sequence ID" value="NZ_BAAACZ010000009.1"/>
</dbReference>
<feature type="compositionally biased region" description="Basic and acidic residues" evidence="1">
    <location>
        <begin position="1"/>
        <end position="12"/>
    </location>
</feature>
<keyword evidence="2" id="KW-1133">Transmembrane helix</keyword>
<evidence type="ECO:0000256" key="2">
    <source>
        <dbReference type="SAM" id="Phobius"/>
    </source>
</evidence>
<proteinExistence type="predicted"/>
<keyword evidence="2" id="KW-0472">Membrane</keyword>
<accession>A0ABP3JLL4</accession>
<evidence type="ECO:0000313" key="3">
    <source>
        <dbReference type="EMBL" id="GAA0457709.1"/>
    </source>
</evidence>
<dbReference type="Proteomes" id="UP001500740">
    <property type="component" value="Unassembled WGS sequence"/>
</dbReference>
<keyword evidence="2" id="KW-0812">Transmembrane</keyword>
<dbReference type="EMBL" id="BAAACZ010000009">
    <property type="protein sequence ID" value="GAA0457709.1"/>
    <property type="molecule type" value="Genomic_DNA"/>
</dbReference>
<protein>
    <recommendedName>
        <fullName evidence="5">DUF4190 domain-containing protein</fullName>
    </recommendedName>
</protein>
<evidence type="ECO:0008006" key="5">
    <source>
        <dbReference type="Google" id="ProtNLM"/>
    </source>
</evidence>
<feature type="compositionally biased region" description="Low complexity" evidence="1">
    <location>
        <begin position="18"/>
        <end position="31"/>
    </location>
</feature>
<dbReference type="InterPro" id="IPR055338">
    <property type="entry name" value="YqfX-like"/>
</dbReference>
<gene>
    <name evidence="3" type="ORF">GCM10008935_10920</name>
</gene>
<organism evidence="3 4">
    <name type="scientific">Alkalibacillus silvisoli</name>
    <dbReference type="NCBI Taxonomy" id="392823"/>
    <lineage>
        <taxon>Bacteria</taxon>
        <taxon>Bacillati</taxon>
        <taxon>Bacillota</taxon>
        <taxon>Bacilli</taxon>
        <taxon>Bacillales</taxon>
        <taxon>Bacillaceae</taxon>
        <taxon>Alkalibacillus</taxon>
    </lineage>
</organism>
<feature type="transmembrane region" description="Helical" evidence="2">
    <location>
        <begin position="122"/>
        <end position="141"/>
    </location>
</feature>
<feature type="transmembrane region" description="Helical" evidence="2">
    <location>
        <begin position="85"/>
        <end position="115"/>
    </location>
</feature>
<dbReference type="PANTHER" id="PTHR40040">
    <property type="entry name" value="SMALL HYDROPHOBIC PROTEIN-RELATED"/>
    <property type="match status" value="1"/>
</dbReference>
<evidence type="ECO:0000313" key="4">
    <source>
        <dbReference type="Proteomes" id="UP001500740"/>
    </source>
</evidence>
<name>A0ABP3JLL4_9BACI</name>
<comment type="caution">
    <text evidence="3">The sequence shown here is derived from an EMBL/GenBank/DDBJ whole genome shotgun (WGS) entry which is preliminary data.</text>
</comment>
<keyword evidence="4" id="KW-1185">Reference proteome</keyword>
<feature type="region of interest" description="Disordered" evidence="1">
    <location>
        <begin position="1"/>
        <end position="34"/>
    </location>
</feature>